<dbReference type="RefSeq" id="WP_316699827.1">
    <property type="nucleotide sequence ID" value="NZ_CP136336.1"/>
</dbReference>
<evidence type="ECO:0000256" key="5">
    <source>
        <dbReference type="SAM" id="Phobius"/>
    </source>
</evidence>
<dbReference type="Proteomes" id="UP001303946">
    <property type="component" value="Chromosome"/>
</dbReference>
<proteinExistence type="predicted"/>
<keyword evidence="4 5" id="KW-0472">Membrane</keyword>
<evidence type="ECO:0000256" key="1">
    <source>
        <dbReference type="ARBA" id="ARBA00004167"/>
    </source>
</evidence>
<evidence type="ECO:0000256" key="4">
    <source>
        <dbReference type="ARBA" id="ARBA00023136"/>
    </source>
</evidence>
<accession>A0ABZ0CWB5</accession>
<keyword evidence="7" id="KW-1185">Reference proteome</keyword>
<dbReference type="PANTHER" id="PTHR30168">
    <property type="entry name" value="PUTATIVE MEMBRANE PROTEIN YPFJ"/>
    <property type="match status" value="1"/>
</dbReference>
<name>A0ABZ0CWB5_9BURK</name>
<reference evidence="6 7" key="1">
    <citation type="submission" date="2023-10" db="EMBL/GenBank/DDBJ databases">
        <title>Bacteria for the degradation of biodegradable plastic PBAT(Polybutylene adipate terephthalate).</title>
        <authorList>
            <person name="Weon H.-Y."/>
            <person name="Yeon J."/>
        </authorList>
    </citation>
    <scope>NUCLEOTIDE SEQUENCE [LARGE SCALE GENOMIC DNA]</scope>
    <source>
        <strain evidence="6 7">SBD 7-3</strain>
    </source>
</reference>
<gene>
    <name evidence="6" type="ORF">RXV79_19815</name>
</gene>
<keyword evidence="2 5" id="KW-0812">Transmembrane</keyword>
<organism evidence="6 7">
    <name type="scientific">Piscinibacter gummiphilus</name>
    <dbReference type="NCBI Taxonomy" id="946333"/>
    <lineage>
        <taxon>Bacteria</taxon>
        <taxon>Pseudomonadati</taxon>
        <taxon>Pseudomonadota</taxon>
        <taxon>Betaproteobacteria</taxon>
        <taxon>Burkholderiales</taxon>
        <taxon>Sphaerotilaceae</taxon>
        <taxon>Piscinibacter</taxon>
    </lineage>
</organism>
<comment type="subcellular location">
    <subcellularLocation>
        <location evidence="1">Membrane</location>
        <topology evidence="1">Single-pass membrane protein</topology>
    </subcellularLocation>
</comment>
<evidence type="ECO:0000313" key="6">
    <source>
        <dbReference type="EMBL" id="WOB07153.1"/>
    </source>
</evidence>
<protein>
    <submittedName>
        <fullName evidence="6">Neutral zinc metallopeptidase</fullName>
    </submittedName>
</protein>
<dbReference type="SUPFAM" id="SSF55486">
    <property type="entry name" value="Metalloproteases ('zincins'), catalytic domain"/>
    <property type="match status" value="1"/>
</dbReference>
<dbReference type="PANTHER" id="PTHR30168:SF0">
    <property type="entry name" value="INNER MEMBRANE PROTEIN"/>
    <property type="match status" value="1"/>
</dbReference>
<dbReference type="EMBL" id="CP136336">
    <property type="protein sequence ID" value="WOB07153.1"/>
    <property type="molecule type" value="Genomic_DNA"/>
</dbReference>
<evidence type="ECO:0000313" key="7">
    <source>
        <dbReference type="Proteomes" id="UP001303946"/>
    </source>
</evidence>
<keyword evidence="3 5" id="KW-1133">Transmembrane helix</keyword>
<evidence type="ECO:0000256" key="3">
    <source>
        <dbReference type="ARBA" id="ARBA00022989"/>
    </source>
</evidence>
<dbReference type="Pfam" id="PF04228">
    <property type="entry name" value="Zn_peptidase"/>
    <property type="match status" value="1"/>
</dbReference>
<sequence length="290" mass="31104">MKWQGNRESDNVEDARAGGGGGFSFGGGRGIGLGSVAIALVAGWIFGINPLTILGLMSGGGSAPQVQQAPAGKPPADDPMARFVSVVLADTEDVWREQFQQMGATYRDPKLRLFRGSEPTACGMGQSAMGPFYCPGDQKVYIDLSFYETMRTRLGAPGDFAQAYVIAHEVGHHVQNLLGISGKVDSMRGRVSEAQQNALSVRLELQADCFAGVWAHHANNARQILEQGDVEEALNAASQIGDDALQRKSRGTVQPETFTHGTSAQRVTWFKKGLQTGSVSQCNTFEARQI</sequence>
<dbReference type="InterPro" id="IPR007343">
    <property type="entry name" value="Uncharacterised_pept_Zn_put"/>
</dbReference>
<evidence type="ECO:0000256" key="2">
    <source>
        <dbReference type="ARBA" id="ARBA00022692"/>
    </source>
</evidence>
<feature type="transmembrane region" description="Helical" evidence="5">
    <location>
        <begin position="30"/>
        <end position="48"/>
    </location>
</feature>